<dbReference type="STRING" id="1147123.SAMN05443428_12811"/>
<dbReference type="InterPro" id="IPR052915">
    <property type="entry name" value="RtcB-like"/>
</dbReference>
<dbReference type="Gene3D" id="3.90.1860.10">
    <property type="entry name" value="tRNA-splicing ligase RtcB"/>
    <property type="match status" value="1"/>
</dbReference>
<gene>
    <name evidence="10" type="ORF">SAMN05443428_12811</name>
</gene>
<dbReference type="InterPro" id="IPR001233">
    <property type="entry name" value="RtcB"/>
</dbReference>
<evidence type="ECO:0000256" key="7">
    <source>
        <dbReference type="ARBA" id="ARBA00023134"/>
    </source>
</evidence>
<dbReference type="InterPro" id="IPR036025">
    <property type="entry name" value="RtcB-like_sf"/>
</dbReference>
<name>A0A1T4Y9S3_9CLOT</name>
<evidence type="ECO:0000256" key="1">
    <source>
        <dbReference type="ARBA" id="ARBA00001936"/>
    </source>
</evidence>
<dbReference type="GO" id="GO:0030145">
    <property type="term" value="F:manganese ion binding"/>
    <property type="evidence" value="ECO:0007669"/>
    <property type="project" value="TreeGrafter"/>
</dbReference>
<evidence type="ECO:0000313" key="11">
    <source>
        <dbReference type="Proteomes" id="UP000190105"/>
    </source>
</evidence>
<dbReference type="SUPFAM" id="SSF103365">
    <property type="entry name" value="Hypothetical protein PH1602"/>
    <property type="match status" value="1"/>
</dbReference>
<dbReference type="GO" id="GO:0042245">
    <property type="term" value="P:RNA repair"/>
    <property type="evidence" value="ECO:0007669"/>
    <property type="project" value="UniProtKB-KW"/>
</dbReference>
<keyword evidence="5" id="KW-0547">Nucleotide-binding</keyword>
<evidence type="ECO:0000256" key="8">
    <source>
        <dbReference type="ARBA" id="ARBA00023211"/>
    </source>
</evidence>
<comment type="catalytic activity">
    <reaction evidence="9">
        <text>a 3'-end 3'-phospho-ribonucleotide-RNA + a 5'-end dephospho-ribonucleoside-RNA + GTP = a ribonucleotidyl-ribonucleotide-RNA + GMP + diphosphate</text>
        <dbReference type="Rhea" id="RHEA:68076"/>
        <dbReference type="Rhea" id="RHEA-COMP:10463"/>
        <dbReference type="Rhea" id="RHEA-COMP:13936"/>
        <dbReference type="Rhea" id="RHEA-COMP:17355"/>
        <dbReference type="ChEBI" id="CHEBI:33019"/>
        <dbReference type="ChEBI" id="CHEBI:37565"/>
        <dbReference type="ChEBI" id="CHEBI:58115"/>
        <dbReference type="ChEBI" id="CHEBI:83062"/>
        <dbReference type="ChEBI" id="CHEBI:138284"/>
        <dbReference type="ChEBI" id="CHEBI:173118"/>
        <dbReference type="EC" id="6.5.1.8"/>
    </reaction>
</comment>
<accession>A0A1T4Y9S3</accession>
<evidence type="ECO:0000256" key="5">
    <source>
        <dbReference type="ARBA" id="ARBA00022741"/>
    </source>
</evidence>
<dbReference type="PANTHER" id="PTHR43749">
    <property type="entry name" value="RNA-SPLICING LIGASE RTCB"/>
    <property type="match status" value="1"/>
</dbReference>
<dbReference type="GO" id="GO:0006281">
    <property type="term" value="P:DNA repair"/>
    <property type="evidence" value="ECO:0007669"/>
    <property type="project" value="TreeGrafter"/>
</dbReference>
<reference evidence="11" key="1">
    <citation type="submission" date="2017-02" db="EMBL/GenBank/DDBJ databases">
        <authorList>
            <person name="Varghese N."/>
            <person name="Submissions S."/>
        </authorList>
    </citation>
    <scope>NUCLEOTIDE SEQUENCE [LARGE SCALE GENOMIC DNA]</scope>
    <source>
        <strain evidence="11">USBA 833</strain>
    </source>
</reference>
<dbReference type="GO" id="GO:0005525">
    <property type="term" value="F:GTP binding"/>
    <property type="evidence" value="ECO:0007669"/>
    <property type="project" value="UniProtKB-KW"/>
</dbReference>
<proteinExistence type="predicted"/>
<evidence type="ECO:0000313" key="10">
    <source>
        <dbReference type="EMBL" id="SKA98268.1"/>
    </source>
</evidence>
<protein>
    <recommendedName>
        <fullName evidence="2">3'-phosphate/5'-hydroxy nucleic acid ligase</fullName>
        <ecNumber evidence="2">6.5.1.8</ecNumber>
    </recommendedName>
</protein>
<evidence type="ECO:0000256" key="4">
    <source>
        <dbReference type="ARBA" id="ARBA00022723"/>
    </source>
</evidence>
<keyword evidence="8" id="KW-0464">Manganese</keyword>
<dbReference type="Proteomes" id="UP000190105">
    <property type="component" value="Unassembled WGS sequence"/>
</dbReference>
<keyword evidence="6" id="KW-0692">RNA repair</keyword>
<dbReference type="Pfam" id="PF01139">
    <property type="entry name" value="RtcB"/>
    <property type="match status" value="1"/>
</dbReference>
<sequence length="69" mass="7899">MSRTWAKNSITLSQYKKLMEGIFTTSVNKETIDECPLAYKPMEEIINNIGDTVDIVERIVPVYNFKAAE</sequence>
<keyword evidence="3 10" id="KW-0436">Ligase</keyword>
<evidence type="ECO:0000256" key="2">
    <source>
        <dbReference type="ARBA" id="ARBA00012726"/>
    </source>
</evidence>
<evidence type="ECO:0000256" key="6">
    <source>
        <dbReference type="ARBA" id="ARBA00022800"/>
    </source>
</evidence>
<keyword evidence="7" id="KW-0342">GTP-binding</keyword>
<dbReference type="EMBL" id="FUYH01000028">
    <property type="protein sequence ID" value="SKA98268.1"/>
    <property type="molecule type" value="Genomic_DNA"/>
</dbReference>
<dbReference type="GO" id="GO:0170057">
    <property type="term" value="F:RNA ligase (GTP) activity"/>
    <property type="evidence" value="ECO:0007669"/>
    <property type="project" value="UniProtKB-EC"/>
</dbReference>
<evidence type="ECO:0000256" key="9">
    <source>
        <dbReference type="ARBA" id="ARBA00047746"/>
    </source>
</evidence>
<dbReference type="GO" id="GO:0006396">
    <property type="term" value="P:RNA processing"/>
    <property type="evidence" value="ECO:0007669"/>
    <property type="project" value="InterPro"/>
</dbReference>
<keyword evidence="11" id="KW-1185">Reference proteome</keyword>
<evidence type="ECO:0000256" key="3">
    <source>
        <dbReference type="ARBA" id="ARBA00022598"/>
    </source>
</evidence>
<dbReference type="GO" id="GO:0003909">
    <property type="term" value="F:DNA ligase activity"/>
    <property type="evidence" value="ECO:0007669"/>
    <property type="project" value="TreeGrafter"/>
</dbReference>
<comment type="cofactor">
    <cofactor evidence="1">
        <name>Mn(2+)</name>
        <dbReference type="ChEBI" id="CHEBI:29035"/>
    </cofactor>
</comment>
<dbReference type="EC" id="6.5.1.8" evidence="2"/>
<organism evidence="10 11">
    <name type="scientific">Caloramator quimbayensis</name>
    <dbReference type="NCBI Taxonomy" id="1147123"/>
    <lineage>
        <taxon>Bacteria</taxon>
        <taxon>Bacillati</taxon>
        <taxon>Bacillota</taxon>
        <taxon>Clostridia</taxon>
        <taxon>Eubacteriales</taxon>
        <taxon>Clostridiaceae</taxon>
        <taxon>Caloramator</taxon>
    </lineage>
</organism>
<keyword evidence="4" id="KW-0479">Metal-binding</keyword>
<dbReference type="PANTHER" id="PTHR43749:SF2">
    <property type="entry name" value="RNA-SPLICING LIGASE RTCB"/>
    <property type="match status" value="1"/>
</dbReference>
<dbReference type="AlphaFoldDB" id="A0A1T4Y9S3"/>